<dbReference type="Gene3D" id="3.30.950.30">
    <property type="entry name" value="Schlafen, AAA domain"/>
    <property type="match status" value="1"/>
</dbReference>
<name>A0A935C5U7_9FIRM</name>
<dbReference type="PANTHER" id="PTHR30595:SF6">
    <property type="entry name" value="SCHLAFEN ALBA-2 DOMAIN-CONTAINING PROTEIN"/>
    <property type="match status" value="1"/>
</dbReference>
<dbReference type="Pfam" id="PF04326">
    <property type="entry name" value="SLFN_AlbA_2"/>
    <property type="match status" value="1"/>
</dbReference>
<evidence type="ECO:0000313" key="3">
    <source>
        <dbReference type="EMBL" id="MBK6090317.1"/>
    </source>
</evidence>
<proteinExistence type="predicted"/>
<evidence type="ECO:0000259" key="2">
    <source>
        <dbReference type="Pfam" id="PF21247"/>
    </source>
</evidence>
<organism evidence="3 4">
    <name type="scientific">Ruminococcus difficilis</name>
    <dbReference type="NCBI Taxonomy" id="2763069"/>
    <lineage>
        <taxon>Bacteria</taxon>
        <taxon>Bacillati</taxon>
        <taxon>Bacillota</taxon>
        <taxon>Clostridia</taxon>
        <taxon>Eubacteriales</taxon>
        <taxon>Oscillospiraceae</taxon>
        <taxon>Ruminococcus</taxon>
    </lineage>
</organism>
<dbReference type="Gene3D" id="3.30.565.60">
    <property type="match status" value="1"/>
</dbReference>
<accession>A0A935C5U7</accession>
<comment type="caution">
    <text evidence="3">The sequence shown here is derived from an EMBL/GenBank/DDBJ whole genome shotgun (WGS) entry which is preliminary data.</text>
</comment>
<feature type="domain" description="Schlafen AlbA-2" evidence="1">
    <location>
        <begin position="8"/>
        <end position="122"/>
    </location>
</feature>
<sequence>MISRLIAEATECDFKVALEKRKPKSWLKSVSAFANGIGGTLFFGIDDNRNIIGLEDTQGDAEAISRSIKERITPVPNFVLSPEIENDKTILVLSVSSGRNTPYYYKADGIMEAYIRIGNESVVAPDYVVNELILKGENRSYDSLSTDKKKSDYSFTLLEATYLEHTGLHFEASDYISFGLANEDGFLTNAGRLMTDQHNVYNSRIFCTRWNGLNKGSIFDDALDDKEYEGNLIYLLQSGCEFIRNNSKVRFEKKARYRVDKPDYADRAVTEALVNALIHRDYLVLGSEIHIDMFDDRVEIYSPGGMYRGQQIQERNILEVGSIRRNPIIADLFHRMKYMERRGSGLKKIIDETAKLPGYTDSLKPEFRSTPSEFHVTLKNVNYSGENSVQGPNNSQQSITDQILEYCTEPKTRKEICDYLDYKNLSYFSKHYLKPLIAEGKLKMTIPDNPKSQKQKYVTA</sequence>
<dbReference type="Pfam" id="PF13749">
    <property type="entry name" value="HATPase_c_4"/>
    <property type="match status" value="1"/>
</dbReference>
<dbReference type="AlphaFoldDB" id="A0A935C5U7"/>
<feature type="domain" description="Filamentation induced by cAMP protein Fic-like C-terminal" evidence="2">
    <location>
        <begin position="406"/>
        <end position="457"/>
    </location>
</feature>
<evidence type="ECO:0000313" key="4">
    <source>
        <dbReference type="Proteomes" id="UP000633365"/>
    </source>
</evidence>
<dbReference type="Pfam" id="PF21247">
    <property type="entry name" value="Fic-like_C"/>
    <property type="match status" value="1"/>
</dbReference>
<evidence type="ECO:0000259" key="1">
    <source>
        <dbReference type="Pfam" id="PF04326"/>
    </source>
</evidence>
<gene>
    <name evidence="3" type="ORF">JKK62_17020</name>
</gene>
<dbReference type="RefSeq" id="WP_201428973.1">
    <property type="nucleotide sequence ID" value="NZ_JAEQMG010000199.1"/>
</dbReference>
<dbReference type="EMBL" id="JAEQMG010000199">
    <property type="protein sequence ID" value="MBK6090317.1"/>
    <property type="molecule type" value="Genomic_DNA"/>
</dbReference>
<protein>
    <submittedName>
        <fullName evidence="3">DNA binding domain-containing protein</fullName>
    </submittedName>
</protein>
<dbReference type="InterPro" id="IPR038461">
    <property type="entry name" value="Schlafen_AlbA_2_dom_sf"/>
</dbReference>
<reference evidence="3" key="1">
    <citation type="submission" date="2021-01" db="EMBL/GenBank/DDBJ databases">
        <title>Genome public.</title>
        <authorList>
            <person name="Liu C."/>
            <person name="Sun Q."/>
        </authorList>
    </citation>
    <scope>NUCLEOTIDE SEQUENCE</scope>
    <source>
        <strain evidence="3">M6</strain>
    </source>
</reference>
<dbReference type="InterPro" id="IPR007421">
    <property type="entry name" value="Schlafen_AlbA_2_dom"/>
</dbReference>
<dbReference type="Proteomes" id="UP000633365">
    <property type="component" value="Unassembled WGS sequence"/>
</dbReference>
<keyword evidence="4" id="KW-1185">Reference proteome</keyword>
<dbReference type="InterPro" id="IPR038475">
    <property type="entry name" value="RecG_C_sf"/>
</dbReference>
<dbReference type="InterPro" id="IPR049514">
    <property type="entry name" value="Fic-like_C"/>
</dbReference>
<dbReference type="PANTHER" id="PTHR30595">
    <property type="entry name" value="GLPR-RELATED TRANSCRIPTIONAL REPRESSOR"/>
    <property type="match status" value="1"/>
</dbReference>